<name>A0A644Y9J3_9ZZZZ</name>
<dbReference type="InterPro" id="IPR036390">
    <property type="entry name" value="WH_DNA-bd_sf"/>
</dbReference>
<evidence type="ECO:0000259" key="3">
    <source>
        <dbReference type="Pfam" id="PF25583"/>
    </source>
</evidence>
<dbReference type="PANTHER" id="PTHR34580:SF1">
    <property type="entry name" value="PROTEIN PAFC"/>
    <property type="match status" value="1"/>
</dbReference>
<gene>
    <name evidence="4" type="ORF">SDC9_71333</name>
</gene>
<dbReference type="Pfam" id="PF25583">
    <property type="entry name" value="WCX"/>
    <property type="match status" value="1"/>
</dbReference>
<sequence length="328" mass="37842">MPKSINQKAKLLCIQKFLLEETDEDHSLTVNQIITKLAKYGINAERKSIYDDIETLRNFGLDIICIRSRSNSYFVGERSFQLPELKLLVDAVEASKFITGRKTLELIKKLEGCTSKYLAVSLHRQVIVKDRIKNMHESIYYNVDKLHQAIADKKQISFKYLEWTIDKDEKFRNNGVKYVENPCSLCWDNDNYYLITFNSKHNKNLHYRVDRMADVTVLETPCEECEGNEAFDVVSHAQKHFGMYGGEETNVEMQFDKSLAGVVIDRFGKDVAIKKADDNSFIICVDVAVSPVFFGWLMSLGTKVKVLGPSWVKRELGKNCKKIINYYK</sequence>
<comment type="caution">
    <text evidence="4">The sequence shown here is derived from an EMBL/GenBank/DDBJ whole genome shotgun (WGS) entry which is preliminary data.</text>
</comment>
<dbReference type="EMBL" id="VSSQ01004357">
    <property type="protein sequence ID" value="MPM24847.1"/>
    <property type="molecule type" value="Genomic_DNA"/>
</dbReference>
<dbReference type="Pfam" id="PF16902">
    <property type="entry name" value="FokI_D3"/>
    <property type="match status" value="1"/>
</dbReference>
<dbReference type="Pfam" id="PF13280">
    <property type="entry name" value="WYL"/>
    <property type="match status" value="1"/>
</dbReference>
<dbReference type="InterPro" id="IPR031655">
    <property type="entry name" value="FokI_D3"/>
</dbReference>
<dbReference type="AlphaFoldDB" id="A0A644Y9J3"/>
<evidence type="ECO:0000313" key="4">
    <source>
        <dbReference type="EMBL" id="MPM24847.1"/>
    </source>
</evidence>
<evidence type="ECO:0000259" key="1">
    <source>
        <dbReference type="Pfam" id="PF13280"/>
    </source>
</evidence>
<organism evidence="4">
    <name type="scientific">bioreactor metagenome</name>
    <dbReference type="NCBI Taxonomy" id="1076179"/>
    <lineage>
        <taxon>unclassified sequences</taxon>
        <taxon>metagenomes</taxon>
        <taxon>ecological metagenomes</taxon>
    </lineage>
</organism>
<dbReference type="PANTHER" id="PTHR34580">
    <property type="match status" value="1"/>
</dbReference>
<feature type="domain" description="WCX" evidence="3">
    <location>
        <begin position="249"/>
        <end position="319"/>
    </location>
</feature>
<dbReference type="Gene3D" id="1.10.10.10">
    <property type="entry name" value="Winged helix-like DNA-binding domain superfamily/Winged helix DNA-binding domain"/>
    <property type="match status" value="1"/>
</dbReference>
<dbReference type="InterPro" id="IPR036388">
    <property type="entry name" value="WH-like_DNA-bd_sf"/>
</dbReference>
<evidence type="ECO:0000259" key="2">
    <source>
        <dbReference type="Pfam" id="PF16902"/>
    </source>
</evidence>
<dbReference type="InterPro" id="IPR026881">
    <property type="entry name" value="WYL_dom"/>
</dbReference>
<feature type="domain" description="WYL" evidence="1">
    <location>
        <begin position="143"/>
        <end position="217"/>
    </location>
</feature>
<dbReference type="InterPro" id="IPR057727">
    <property type="entry name" value="WCX_dom"/>
</dbReference>
<accession>A0A644Y9J3</accession>
<dbReference type="PROSITE" id="PS52050">
    <property type="entry name" value="WYL"/>
    <property type="match status" value="1"/>
</dbReference>
<protein>
    <submittedName>
        <fullName evidence="4">Uncharacterized protein</fullName>
    </submittedName>
</protein>
<feature type="domain" description="FokI D3" evidence="2">
    <location>
        <begin position="23"/>
        <end position="63"/>
    </location>
</feature>
<proteinExistence type="predicted"/>
<dbReference type="InterPro" id="IPR051534">
    <property type="entry name" value="CBASS_pafABC_assoc_protein"/>
</dbReference>
<reference evidence="4" key="1">
    <citation type="submission" date="2019-08" db="EMBL/GenBank/DDBJ databases">
        <authorList>
            <person name="Kucharzyk K."/>
            <person name="Murdoch R.W."/>
            <person name="Higgins S."/>
            <person name="Loffler F."/>
        </authorList>
    </citation>
    <scope>NUCLEOTIDE SEQUENCE</scope>
</reference>
<dbReference type="SUPFAM" id="SSF46785">
    <property type="entry name" value="Winged helix' DNA-binding domain"/>
    <property type="match status" value="1"/>
</dbReference>